<evidence type="ECO:0000259" key="4">
    <source>
        <dbReference type="PROSITE" id="PS50075"/>
    </source>
</evidence>
<evidence type="ECO:0000313" key="6">
    <source>
        <dbReference type="Proteomes" id="UP001141434"/>
    </source>
</evidence>
<keyword evidence="1" id="KW-0596">Phosphopantetheine</keyword>
<dbReference type="EMBL" id="JAPMSZ010000005">
    <property type="protein sequence ID" value="KAJ5101974.1"/>
    <property type="molecule type" value="Genomic_DNA"/>
</dbReference>
<dbReference type="Gene3D" id="3.40.50.12780">
    <property type="entry name" value="N-terminal domain of ligase-like"/>
    <property type="match status" value="1"/>
</dbReference>
<keyword evidence="3" id="KW-0436">Ligase</keyword>
<reference evidence="5" key="2">
    <citation type="journal article" date="2023" name="IMA Fungus">
        <title>Comparative genomic study of the Penicillium genus elucidates a diverse pangenome and 15 lateral gene transfer events.</title>
        <authorList>
            <person name="Petersen C."/>
            <person name="Sorensen T."/>
            <person name="Nielsen M.R."/>
            <person name="Sondergaard T.E."/>
            <person name="Sorensen J.L."/>
            <person name="Fitzpatrick D.A."/>
            <person name="Frisvad J.C."/>
            <person name="Nielsen K.L."/>
        </authorList>
    </citation>
    <scope>NUCLEOTIDE SEQUENCE</scope>
    <source>
        <strain evidence="5">IBT 34128</strain>
    </source>
</reference>
<organism evidence="5 6">
    <name type="scientific">Penicillium alfredii</name>
    <dbReference type="NCBI Taxonomy" id="1506179"/>
    <lineage>
        <taxon>Eukaryota</taxon>
        <taxon>Fungi</taxon>
        <taxon>Dikarya</taxon>
        <taxon>Ascomycota</taxon>
        <taxon>Pezizomycotina</taxon>
        <taxon>Eurotiomycetes</taxon>
        <taxon>Eurotiomycetidae</taxon>
        <taxon>Eurotiales</taxon>
        <taxon>Aspergillaceae</taxon>
        <taxon>Penicillium</taxon>
    </lineage>
</organism>
<feature type="domain" description="Carrier" evidence="4">
    <location>
        <begin position="982"/>
        <end position="1061"/>
    </location>
</feature>
<dbReference type="PANTHER" id="PTHR45527">
    <property type="entry name" value="NONRIBOSOMAL PEPTIDE SYNTHETASE"/>
    <property type="match status" value="1"/>
</dbReference>
<evidence type="ECO:0000256" key="3">
    <source>
        <dbReference type="ARBA" id="ARBA00022598"/>
    </source>
</evidence>
<dbReference type="OrthoDB" id="416786at2759"/>
<dbReference type="SUPFAM" id="SSF52777">
    <property type="entry name" value="CoA-dependent acyltransferases"/>
    <property type="match status" value="4"/>
</dbReference>
<dbReference type="CDD" id="cd05918">
    <property type="entry name" value="A_NRPS_SidN3_like"/>
    <property type="match status" value="1"/>
</dbReference>
<evidence type="ECO:0000256" key="1">
    <source>
        <dbReference type="ARBA" id="ARBA00022450"/>
    </source>
</evidence>
<dbReference type="GO" id="GO:0043041">
    <property type="term" value="P:amino acid activation for nonribosomal peptide biosynthetic process"/>
    <property type="evidence" value="ECO:0007669"/>
    <property type="project" value="TreeGrafter"/>
</dbReference>
<dbReference type="NCBIfam" id="TIGR01733">
    <property type="entry name" value="AA-adenyl-dom"/>
    <property type="match status" value="1"/>
</dbReference>
<comment type="caution">
    <text evidence="5">The sequence shown here is derived from an EMBL/GenBank/DDBJ whole genome shotgun (WGS) entry which is preliminary data.</text>
</comment>
<dbReference type="Gene3D" id="3.30.559.10">
    <property type="entry name" value="Chloramphenicol acetyltransferase-like domain"/>
    <property type="match status" value="2"/>
</dbReference>
<dbReference type="InterPro" id="IPR045851">
    <property type="entry name" value="AMP-bd_C_sf"/>
</dbReference>
<dbReference type="Pfam" id="PF00501">
    <property type="entry name" value="AMP-binding"/>
    <property type="match status" value="1"/>
</dbReference>
<dbReference type="InterPro" id="IPR042099">
    <property type="entry name" value="ANL_N_sf"/>
</dbReference>
<dbReference type="InterPro" id="IPR020845">
    <property type="entry name" value="AMP-binding_CS"/>
</dbReference>
<dbReference type="GO" id="GO:0031177">
    <property type="term" value="F:phosphopantetheine binding"/>
    <property type="evidence" value="ECO:0007669"/>
    <property type="project" value="TreeGrafter"/>
</dbReference>
<dbReference type="InterPro" id="IPR000873">
    <property type="entry name" value="AMP-dep_synth/lig_dom"/>
</dbReference>
<dbReference type="InterPro" id="IPR010071">
    <property type="entry name" value="AA_adenyl_dom"/>
</dbReference>
<keyword evidence="2" id="KW-0597">Phosphoprotein</keyword>
<sequence length="1621" mass="177278">MEPITVMSRDEVDEKTLSEIADTCDVSVDQIEDIYSCTPLQISTIAESAIHTGASVFRFFFTLAPSVDVDRFCAALARVSSLNAILRTRLVDCRFGLLQVVSREEHCTERYSGDIGEYIHQEKESSLELGRPLFRSAIIDRKLVLTMHHAVMDHASLTPLFRDTFCAYHGYDPMRRETFKEFVAHCLSIDESVAKSFWASRFKGASAVFPAVFPGHVPHATNRMTRKVILSGIGTEVPLTHVPSLIESAWALTAAAYTDSKSVAFGLILSGRSPALKGLETTLGPTIATASVQISLQRNMTVEGILKERNTALRELQLHSALQYGTARIRTVSEAARTASSFQTLLNIRPRWYDPNESTEIMYDHMDEPHPAFGLFISCDLLSDGILIEAKSDPAIVCERQLRRILYQFEHTLRSLIAAPPQTKIEKLLLFNPDDRSEILEWNINLAPSVEKCLHELFSAQAREQPDAPAVEAGDGTVSYCKLDALSNRLAHELRRRGVTAECPVAFIFEKSLWTVVAVLAIMKAGGACVPIERSDPRARKETIISSTNAKTILTSSAEHANTVGLAPSVICVSAESVSKLPDVTTPLDNESSNPESLAYIMFTSGSTGVPKGVMLEHRCLVSSLTSLAQRFDWRPGSRILQFAAHVWDISMGETYGALLFGGCLCIPSEEARESNLAHFIESSKVNWAWLTPTVLRTLSPDDVPSLESLLSIGEPISAGAAKTWGRSLRLHNGWGPCEASILSTVAELKPDCRYPESIGTPVGCAIWIVNSGKANELAPIGAVGEVLVEGPGVARGYLNDKVKTAASFITSPSWAPSRKTPTRFYRTGDLAKYNPDGSICFIGRQDNQVKIRGQRFELGELEGVLASCSEVRDVFATTKIAAGRTELVAVICSADLQLPRGRALKGISAELSAPHLFAVRDYARARLPSYMVPTIWLAVEQMPLTTSAKLDRTSISNWLKTKDLSSAKAALGSQAAAKLTTPVTREEKLLQSIWSSMLVIPEQEIGRESSFVQLGGDSILAMQVSSRCRKHGLRTTTAALLKSDCLATVARLSSAVETDLDFGASSRTGSQNNPENGINNAGFEALDALTTRLSHLSLPEAHLRRENIESVCFATDSQAVMLALGEVGEKAYYIDFSLQFTPALDASRLRNACEQVIQHHPMLRTVFFQHGSALYQAVTKDLPAEMIINEKGKSARTVAFPGSASLARFHLFTDDQTCHRLRLELHHALYDAISIGLIFQDLDVAYTGNTLSHGPSFHSWILHVGSLDQSEARQYWKDLLQGASIPDLIPPLESPIRGHPLKEEVRIRVPLRNLHTQFGTPSSVLKAAWSLLLSGALGTNDVVFGEVSANRYLPFAEIERVSGPCVNTLPVRARLGQQMTLCSLITQIQDQSIAGLPYHHLGFRSLIKDCTTWPPWMRFSSALVYQNHGSFDSSLEIGGSCCELSSEGTLGEAADIFAIATPIAESLQIELRYSSNILPSMQINWISQSLAMILEGMPSNMNQSLGHVQNSLQDTLGSYVMPLVCPAPSSDLVNGSSQSPSARAEELVSQAWGDVGLLSADKSQDSLMFSCGADVVTALLLSEYYRSCGHDISTDEVIWHPSRAMQAQLVESKFLKSKVV</sequence>
<name>A0A9W9FKT3_9EURO</name>
<dbReference type="PANTHER" id="PTHR45527:SF1">
    <property type="entry name" value="FATTY ACID SYNTHASE"/>
    <property type="match status" value="1"/>
</dbReference>
<evidence type="ECO:0000256" key="2">
    <source>
        <dbReference type="ARBA" id="ARBA00022553"/>
    </source>
</evidence>
<dbReference type="GO" id="GO:0016874">
    <property type="term" value="F:ligase activity"/>
    <property type="evidence" value="ECO:0007669"/>
    <property type="project" value="UniProtKB-KW"/>
</dbReference>
<dbReference type="SUPFAM" id="SSF47336">
    <property type="entry name" value="ACP-like"/>
    <property type="match status" value="1"/>
</dbReference>
<dbReference type="Gene3D" id="3.30.300.30">
    <property type="match status" value="1"/>
</dbReference>
<dbReference type="InterPro" id="IPR001242">
    <property type="entry name" value="Condensation_dom"/>
</dbReference>
<dbReference type="PROSITE" id="PS50075">
    <property type="entry name" value="CARRIER"/>
    <property type="match status" value="1"/>
</dbReference>
<accession>A0A9W9FKT3</accession>
<dbReference type="Gene3D" id="1.10.1200.10">
    <property type="entry name" value="ACP-like"/>
    <property type="match status" value="1"/>
</dbReference>
<dbReference type="InterPro" id="IPR023213">
    <property type="entry name" value="CAT-like_dom_sf"/>
</dbReference>
<evidence type="ECO:0000313" key="5">
    <source>
        <dbReference type="EMBL" id="KAJ5101974.1"/>
    </source>
</evidence>
<gene>
    <name evidence="5" type="ORF">NUU61_004196</name>
</gene>
<dbReference type="Pfam" id="PF00668">
    <property type="entry name" value="Condensation"/>
    <property type="match status" value="2"/>
</dbReference>
<dbReference type="Proteomes" id="UP001141434">
    <property type="component" value="Unassembled WGS sequence"/>
</dbReference>
<keyword evidence="6" id="KW-1185">Reference proteome</keyword>
<dbReference type="GO" id="GO:0044550">
    <property type="term" value="P:secondary metabolite biosynthetic process"/>
    <property type="evidence" value="ECO:0007669"/>
    <property type="project" value="TreeGrafter"/>
</dbReference>
<dbReference type="InterPro" id="IPR036736">
    <property type="entry name" value="ACP-like_sf"/>
</dbReference>
<protein>
    <submittedName>
        <fullName evidence="5">Nonribosomal peptide synthetase</fullName>
    </submittedName>
</protein>
<dbReference type="RefSeq" id="XP_056512805.1">
    <property type="nucleotide sequence ID" value="XM_056654778.1"/>
</dbReference>
<dbReference type="CDD" id="cd19542">
    <property type="entry name" value="CT_NRPS-like"/>
    <property type="match status" value="1"/>
</dbReference>
<dbReference type="FunFam" id="3.40.50.12780:FF:000014">
    <property type="entry name" value="Nonribosomal peptide synthetase 1"/>
    <property type="match status" value="1"/>
</dbReference>
<dbReference type="GO" id="GO:0005737">
    <property type="term" value="C:cytoplasm"/>
    <property type="evidence" value="ECO:0007669"/>
    <property type="project" value="TreeGrafter"/>
</dbReference>
<dbReference type="SUPFAM" id="SSF56801">
    <property type="entry name" value="Acetyl-CoA synthetase-like"/>
    <property type="match status" value="1"/>
</dbReference>
<dbReference type="GeneID" id="81393946"/>
<dbReference type="PROSITE" id="PS00455">
    <property type="entry name" value="AMP_BINDING"/>
    <property type="match status" value="1"/>
</dbReference>
<proteinExistence type="predicted"/>
<dbReference type="InterPro" id="IPR009081">
    <property type="entry name" value="PP-bd_ACP"/>
</dbReference>
<dbReference type="Pfam" id="PF00550">
    <property type="entry name" value="PP-binding"/>
    <property type="match status" value="1"/>
</dbReference>
<dbReference type="Gene3D" id="3.30.559.30">
    <property type="entry name" value="Nonribosomal peptide synthetase, condensation domain"/>
    <property type="match status" value="2"/>
</dbReference>
<reference evidence="5" key="1">
    <citation type="submission" date="2022-11" db="EMBL/GenBank/DDBJ databases">
        <authorList>
            <person name="Petersen C."/>
        </authorList>
    </citation>
    <scope>NUCLEOTIDE SEQUENCE</scope>
    <source>
        <strain evidence="5">IBT 34128</strain>
    </source>
</reference>
<dbReference type="CDD" id="cd19545">
    <property type="entry name" value="FUM14_C_NRPS-like"/>
    <property type="match status" value="1"/>
</dbReference>